<evidence type="ECO:0000256" key="1">
    <source>
        <dbReference type="ARBA" id="ARBA00000843"/>
    </source>
</evidence>
<comment type="catalytic activity">
    <reaction evidence="1 14">
        <text>Hydrolyzes free adenine bases from 7,8-dihydro-8-oxoguanine:adenine mismatched double-stranded DNA, leaving an apurinic site.</text>
        <dbReference type="EC" id="3.2.2.31"/>
    </reaction>
</comment>
<keyword evidence="6" id="KW-0004">4Fe-4S</keyword>
<dbReference type="InterPro" id="IPR029119">
    <property type="entry name" value="MutY_C"/>
</dbReference>
<dbReference type="InterPro" id="IPR044298">
    <property type="entry name" value="MIG/MutY"/>
</dbReference>
<keyword evidence="10 14" id="KW-0408">Iron</keyword>
<dbReference type="SUPFAM" id="SSF55811">
    <property type="entry name" value="Nudix"/>
    <property type="match status" value="1"/>
</dbReference>
<dbReference type="OrthoDB" id="9802365at2"/>
<dbReference type="InterPro" id="IPR011257">
    <property type="entry name" value="DNA_glycosylase"/>
</dbReference>
<organism evidence="16 17">
    <name type="scientific">Euzebyella marina</name>
    <dbReference type="NCBI Taxonomy" id="1761453"/>
    <lineage>
        <taxon>Bacteria</taxon>
        <taxon>Pseudomonadati</taxon>
        <taxon>Bacteroidota</taxon>
        <taxon>Flavobacteriia</taxon>
        <taxon>Flavobacteriales</taxon>
        <taxon>Flavobacteriaceae</taxon>
        <taxon>Euzebyella</taxon>
    </lineage>
</organism>
<dbReference type="CDD" id="cd00056">
    <property type="entry name" value="ENDO3c"/>
    <property type="match status" value="1"/>
</dbReference>
<keyword evidence="9" id="KW-0378">Hydrolase</keyword>
<evidence type="ECO:0000313" key="16">
    <source>
        <dbReference type="EMBL" id="AYN69457.1"/>
    </source>
</evidence>
<dbReference type="CDD" id="cd03431">
    <property type="entry name" value="NUDIX_DNA_Glycosylase_C-MutY"/>
    <property type="match status" value="1"/>
</dbReference>
<dbReference type="InterPro" id="IPR005760">
    <property type="entry name" value="A/G_AdeGlyc_MutY"/>
</dbReference>
<dbReference type="Gene3D" id="3.90.79.10">
    <property type="entry name" value="Nucleoside Triphosphate Pyrophosphohydrolase"/>
    <property type="match status" value="1"/>
</dbReference>
<dbReference type="PANTHER" id="PTHR42944">
    <property type="entry name" value="ADENINE DNA GLYCOSYLASE"/>
    <property type="match status" value="1"/>
</dbReference>
<keyword evidence="12" id="KW-0234">DNA repair</keyword>
<gene>
    <name evidence="16" type="primary">mutY</name>
    <name evidence="16" type="ORF">D1013_19755</name>
</gene>
<keyword evidence="8 14" id="KW-0227">DNA damage</keyword>
<dbReference type="InterPro" id="IPR003265">
    <property type="entry name" value="HhH-GPD_domain"/>
</dbReference>
<evidence type="ECO:0000256" key="7">
    <source>
        <dbReference type="ARBA" id="ARBA00022723"/>
    </source>
</evidence>
<dbReference type="Pfam" id="PF14815">
    <property type="entry name" value="NUDIX_4"/>
    <property type="match status" value="1"/>
</dbReference>
<keyword evidence="7" id="KW-0479">Metal-binding</keyword>
<dbReference type="Pfam" id="PF00633">
    <property type="entry name" value="HHH"/>
    <property type="match status" value="1"/>
</dbReference>
<dbReference type="NCBIfam" id="TIGR01084">
    <property type="entry name" value="mutY"/>
    <property type="match status" value="1"/>
</dbReference>
<keyword evidence="11" id="KW-0411">Iron-sulfur</keyword>
<dbReference type="GO" id="GO:0006298">
    <property type="term" value="P:mismatch repair"/>
    <property type="evidence" value="ECO:0007669"/>
    <property type="project" value="TreeGrafter"/>
</dbReference>
<dbReference type="InterPro" id="IPR023170">
    <property type="entry name" value="HhH_base_excis_C"/>
</dbReference>
<evidence type="ECO:0000256" key="14">
    <source>
        <dbReference type="RuleBase" id="RU365096"/>
    </source>
</evidence>
<dbReference type="InterPro" id="IPR015797">
    <property type="entry name" value="NUDIX_hydrolase-like_dom_sf"/>
</dbReference>
<keyword evidence="17" id="KW-1185">Reference proteome</keyword>
<evidence type="ECO:0000259" key="15">
    <source>
        <dbReference type="SMART" id="SM00478"/>
    </source>
</evidence>
<sequence length="356" mass="41178">MTFANEILAWYERNKRDLPWRTTTNPYNIWLSEIMLQQTRVSQGLPYYQKFVENFPAVEDLAEASEEKVLKLWQGLGYYSRARNLHATAKMVAYEYDGQFPDTYKELLALKGVGDYTASAIASICFGRPEPVVDGNVYRVLSRYFGVDIPINSTEGVKYFKQLAREVMHLERIRDYNQGIMEFGAMQCVPQSPNCQVCPLSSSCKALKEGTVGSLPVKLKKTKVKTLYFNYLVPISKGGLTILEQRTDNGIWRNLWQFPLLESKKELELKELKVQLEASEHFSKALNVSRFDPMSIIHKLSHRHIHTVFWIIELNDISNGGIPFEKVEQYPVPVLIDEFLKRLKNSYFWPLNDSRL</sequence>
<accession>A0A3G2LB31</accession>
<keyword evidence="13 14" id="KW-0326">Glycosidase</keyword>
<evidence type="ECO:0000256" key="12">
    <source>
        <dbReference type="ARBA" id="ARBA00023204"/>
    </source>
</evidence>
<feature type="domain" description="HhH-GPD" evidence="15">
    <location>
        <begin position="35"/>
        <end position="186"/>
    </location>
</feature>
<dbReference type="EMBL" id="CP032050">
    <property type="protein sequence ID" value="AYN69457.1"/>
    <property type="molecule type" value="Genomic_DNA"/>
</dbReference>
<dbReference type="Gene3D" id="1.10.1670.10">
    <property type="entry name" value="Helix-hairpin-Helix base-excision DNA repair enzymes (C-terminal)"/>
    <property type="match status" value="1"/>
</dbReference>
<evidence type="ECO:0000313" key="17">
    <source>
        <dbReference type="Proteomes" id="UP000276309"/>
    </source>
</evidence>
<evidence type="ECO:0000256" key="4">
    <source>
        <dbReference type="ARBA" id="ARBA00012045"/>
    </source>
</evidence>
<evidence type="ECO:0000256" key="13">
    <source>
        <dbReference type="ARBA" id="ARBA00023295"/>
    </source>
</evidence>
<evidence type="ECO:0000256" key="5">
    <source>
        <dbReference type="ARBA" id="ARBA00022023"/>
    </source>
</evidence>
<dbReference type="Pfam" id="PF00730">
    <property type="entry name" value="HhH-GPD"/>
    <property type="match status" value="1"/>
</dbReference>
<evidence type="ECO:0000256" key="6">
    <source>
        <dbReference type="ARBA" id="ARBA00022485"/>
    </source>
</evidence>
<dbReference type="RefSeq" id="WP_121850463.1">
    <property type="nucleotide sequence ID" value="NZ_CP032050.1"/>
</dbReference>
<dbReference type="GO" id="GO:0035485">
    <property type="term" value="F:adenine/guanine mispair binding"/>
    <property type="evidence" value="ECO:0007669"/>
    <property type="project" value="TreeGrafter"/>
</dbReference>
<dbReference type="InterPro" id="IPR000445">
    <property type="entry name" value="HhH_motif"/>
</dbReference>
<dbReference type="KEGG" id="emar:D1013_19755"/>
<dbReference type="GO" id="GO:0000701">
    <property type="term" value="F:purine-specific mismatch base pair DNA N-glycosylase activity"/>
    <property type="evidence" value="ECO:0007669"/>
    <property type="project" value="UniProtKB-EC"/>
</dbReference>
<dbReference type="GO" id="GO:0034039">
    <property type="term" value="F:8-oxo-7,8-dihydroguanine DNA N-glycosylase activity"/>
    <property type="evidence" value="ECO:0007669"/>
    <property type="project" value="TreeGrafter"/>
</dbReference>
<dbReference type="PANTHER" id="PTHR42944:SF1">
    <property type="entry name" value="ADENINE DNA GLYCOSYLASE"/>
    <property type="match status" value="1"/>
</dbReference>
<evidence type="ECO:0000256" key="11">
    <source>
        <dbReference type="ARBA" id="ARBA00023014"/>
    </source>
</evidence>
<dbReference type="Gene3D" id="1.10.340.30">
    <property type="entry name" value="Hypothetical protein, domain 2"/>
    <property type="match status" value="1"/>
</dbReference>
<comment type="cofactor">
    <cofactor evidence="14">
        <name>[4Fe-4S] cluster</name>
        <dbReference type="ChEBI" id="CHEBI:49883"/>
    </cofactor>
    <text evidence="14">Binds 1 [4Fe-4S] cluster.</text>
</comment>
<dbReference type="FunFam" id="1.10.340.30:FF:000002">
    <property type="entry name" value="Adenine DNA glycosylase"/>
    <property type="match status" value="1"/>
</dbReference>
<dbReference type="GO" id="GO:0046872">
    <property type="term" value="F:metal ion binding"/>
    <property type="evidence" value="ECO:0007669"/>
    <property type="project" value="UniProtKB-UniRule"/>
</dbReference>
<dbReference type="GO" id="GO:0051539">
    <property type="term" value="F:4 iron, 4 sulfur cluster binding"/>
    <property type="evidence" value="ECO:0007669"/>
    <property type="project" value="UniProtKB-UniRule"/>
</dbReference>
<evidence type="ECO:0000256" key="3">
    <source>
        <dbReference type="ARBA" id="ARBA00008343"/>
    </source>
</evidence>
<evidence type="ECO:0000256" key="2">
    <source>
        <dbReference type="ARBA" id="ARBA00002933"/>
    </source>
</evidence>
<protein>
    <recommendedName>
        <fullName evidence="5 14">Adenine DNA glycosylase</fullName>
        <ecNumber evidence="4 14">3.2.2.31</ecNumber>
    </recommendedName>
</protein>
<evidence type="ECO:0000256" key="10">
    <source>
        <dbReference type="ARBA" id="ARBA00023004"/>
    </source>
</evidence>
<dbReference type="SMART" id="SM00478">
    <property type="entry name" value="ENDO3c"/>
    <property type="match status" value="1"/>
</dbReference>
<name>A0A3G2LB31_9FLAO</name>
<reference evidence="16 17" key="1">
    <citation type="submission" date="2018-08" db="EMBL/GenBank/DDBJ databases">
        <title>The reduced genetic potential of extracellular carbohydrate catabolism in Euzebyella marina RN62, a Flavobacteriia bacterium isolated from the hadal water.</title>
        <authorList>
            <person name="Xue C."/>
        </authorList>
    </citation>
    <scope>NUCLEOTIDE SEQUENCE [LARGE SCALE GENOMIC DNA]</scope>
    <source>
        <strain evidence="16 17">RN62</strain>
    </source>
</reference>
<dbReference type="Proteomes" id="UP000276309">
    <property type="component" value="Chromosome"/>
</dbReference>
<comment type="similarity">
    <text evidence="3 14">Belongs to the Nth/MutY family.</text>
</comment>
<dbReference type="GO" id="GO:0032357">
    <property type="term" value="F:oxidized purine DNA binding"/>
    <property type="evidence" value="ECO:0007669"/>
    <property type="project" value="TreeGrafter"/>
</dbReference>
<dbReference type="GO" id="GO:0006284">
    <property type="term" value="P:base-excision repair"/>
    <property type="evidence" value="ECO:0007669"/>
    <property type="project" value="UniProtKB-UniRule"/>
</dbReference>
<proteinExistence type="inferred from homology"/>
<dbReference type="SUPFAM" id="SSF48150">
    <property type="entry name" value="DNA-glycosylase"/>
    <property type="match status" value="1"/>
</dbReference>
<comment type="function">
    <text evidence="2">Adenine glycosylase active on G-A mispairs. MutY also corrects error-prone DNA synthesis past GO lesions which are due to the oxidatively damaged form of guanine: 7,8-dihydro-8-oxoguanine (8-oxo-dGTP).</text>
</comment>
<dbReference type="EC" id="3.2.2.31" evidence="4 14"/>
<evidence type="ECO:0000256" key="9">
    <source>
        <dbReference type="ARBA" id="ARBA00022801"/>
    </source>
</evidence>
<evidence type="ECO:0000256" key="8">
    <source>
        <dbReference type="ARBA" id="ARBA00022763"/>
    </source>
</evidence>
<dbReference type="AlphaFoldDB" id="A0A3G2LB31"/>